<reference evidence="3" key="1">
    <citation type="submission" date="2018-08" db="EMBL/GenBank/DDBJ databases">
        <authorList>
            <person name="Khan S.A."/>
            <person name="J S.E."/>
        </authorList>
    </citation>
    <scope>NUCLEOTIDE SEQUENCE [LARGE SCALE GENOMIC DNA]</scope>
    <source>
        <strain evidence="3">PoM-212</strain>
    </source>
</reference>
<keyword evidence="3" id="KW-1185">Reference proteome</keyword>
<dbReference type="Proteomes" id="UP000286990">
    <property type="component" value="Unassembled WGS sequence"/>
</dbReference>
<dbReference type="AlphaFoldDB" id="A0A3R8Q0W6"/>
<name>A0A3R8Q0W6_9FLAO</name>
<proteinExistence type="predicted"/>
<organism evidence="2 3">
    <name type="scientific">Maribacter algicola</name>
    <dbReference type="NCBI Taxonomy" id="2498892"/>
    <lineage>
        <taxon>Bacteria</taxon>
        <taxon>Pseudomonadati</taxon>
        <taxon>Bacteroidota</taxon>
        <taxon>Flavobacteriia</taxon>
        <taxon>Flavobacteriales</taxon>
        <taxon>Flavobacteriaceae</taxon>
        <taxon>Maribacter</taxon>
    </lineage>
</organism>
<keyword evidence="2" id="KW-0176">Collagen</keyword>
<protein>
    <submittedName>
        <fullName evidence="2">Collagen-like protein</fullName>
    </submittedName>
</protein>
<evidence type="ECO:0000313" key="2">
    <source>
        <dbReference type="EMBL" id="RRQ50702.1"/>
    </source>
</evidence>
<feature type="compositionally biased region" description="Low complexity" evidence="1">
    <location>
        <begin position="20"/>
        <end position="33"/>
    </location>
</feature>
<gene>
    <name evidence="2" type="ORF">DZC72_09290</name>
</gene>
<reference evidence="3" key="2">
    <citation type="submission" date="2018-12" db="EMBL/GenBank/DDBJ databases">
        <title>Maribacter lutimaris sp. nov., isolated from marine sediment.</title>
        <authorList>
            <person name="Kim K.K."/>
        </authorList>
    </citation>
    <scope>NUCLEOTIDE SEQUENCE [LARGE SCALE GENOMIC DNA]</scope>
    <source>
        <strain evidence="3">PoM-212</strain>
    </source>
</reference>
<dbReference type="Gene3D" id="1.20.5.320">
    <property type="entry name" value="6-Phosphogluconate Dehydrogenase, domain 3"/>
    <property type="match status" value="1"/>
</dbReference>
<evidence type="ECO:0000256" key="1">
    <source>
        <dbReference type="SAM" id="MobiDB-lite"/>
    </source>
</evidence>
<evidence type="ECO:0000313" key="3">
    <source>
        <dbReference type="Proteomes" id="UP000286990"/>
    </source>
</evidence>
<dbReference type="RefSeq" id="WP_125222523.1">
    <property type="nucleotide sequence ID" value="NZ_QUSX01000001.1"/>
</dbReference>
<dbReference type="OrthoDB" id="679784at2"/>
<comment type="caution">
    <text evidence="2">The sequence shown here is derived from an EMBL/GenBank/DDBJ whole genome shotgun (WGS) entry which is preliminary data.</text>
</comment>
<feature type="region of interest" description="Disordered" evidence="1">
    <location>
        <begin position="14"/>
        <end position="41"/>
    </location>
</feature>
<dbReference type="EMBL" id="QUSX01000001">
    <property type="protein sequence ID" value="RRQ50702.1"/>
    <property type="molecule type" value="Genomic_DNA"/>
</dbReference>
<sequence length="182" mass="19567">MTLSAALVISCSAEDGEDGAIGPQGPQGEQGIQGTSGQDGEDGNANVIASDWFPTQFSSSPTTLTSFSVPMTELTDEMANSALIMAYGKRLVNGGSTERIYLLPVTIGERTYQFYAEDEEGDGSYDFVCQGTSGSGNNLVFNTFVEIRYVIVPQGTLSGKAIMQDITKMEYREAMEYLGLNY</sequence>
<accession>A0A3R8Q0W6</accession>